<comment type="catalytic activity">
    <reaction evidence="4 5">
        <text>dUTP + H2O = dUMP + diphosphate + H(+)</text>
        <dbReference type="Rhea" id="RHEA:10248"/>
        <dbReference type="ChEBI" id="CHEBI:15377"/>
        <dbReference type="ChEBI" id="CHEBI:15378"/>
        <dbReference type="ChEBI" id="CHEBI:33019"/>
        <dbReference type="ChEBI" id="CHEBI:61555"/>
        <dbReference type="ChEBI" id="CHEBI:246422"/>
        <dbReference type="EC" id="3.6.1.23"/>
    </reaction>
</comment>
<keyword evidence="3 5" id="KW-0546">Nucleotide metabolism</keyword>
<keyword evidence="2 5" id="KW-0378">Hydrolase</keyword>
<dbReference type="EMBL" id="JBEPMB010000002">
    <property type="protein sequence ID" value="MET3613470.1"/>
    <property type="molecule type" value="Genomic_DNA"/>
</dbReference>
<evidence type="ECO:0000313" key="8">
    <source>
        <dbReference type="Proteomes" id="UP001549047"/>
    </source>
</evidence>
<organism evidence="7 8">
    <name type="scientific">Rhizobium aquaticum</name>
    <dbReference type="NCBI Taxonomy" id="1549636"/>
    <lineage>
        <taxon>Bacteria</taxon>
        <taxon>Pseudomonadati</taxon>
        <taxon>Pseudomonadota</taxon>
        <taxon>Alphaproteobacteria</taxon>
        <taxon>Hyphomicrobiales</taxon>
        <taxon>Rhizobiaceae</taxon>
        <taxon>Rhizobium/Agrobacterium group</taxon>
        <taxon>Rhizobium</taxon>
    </lineage>
</organism>
<reference evidence="7 8" key="1">
    <citation type="submission" date="2024-06" db="EMBL/GenBank/DDBJ databases">
        <title>Genomic Encyclopedia of Type Strains, Phase IV (KMG-IV): sequencing the most valuable type-strain genomes for metagenomic binning, comparative biology and taxonomic classification.</title>
        <authorList>
            <person name="Goeker M."/>
        </authorList>
    </citation>
    <scope>NUCLEOTIDE SEQUENCE [LARGE SCALE GENOMIC DNA]</scope>
    <source>
        <strain evidence="7 8">DSM 29780</strain>
    </source>
</reference>
<dbReference type="GO" id="GO:0004170">
    <property type="term" value="F:dUTP diphosphatase activity"/>
    <property type="evidence" value="ECO:0007669"/>
    <property type="project" value="UniProtKB-EC"/>
</dbReference>
<dbReference type="NCBIfam" id="NF001862">
    <property type="entry name" value="PRK00601.1"/>
    <property type="match status" value="1"/>
</dbReference>
<comment type="pathway">
    <text evidence="5">Pyrimidine metabolism; dUMP biosynthesis; dUMP from dCTP (dUTP route): step 2/2.</text>
</comment>
<dbReference type="SUPFAM" id="SSF51283">
    <property type="entry name" value="dUTPase-like"/>
    <property type="match status" value="1"/>
</dbReference>
<comment type="caution">
    <text evidence="7">The sequence shown here is derived from an EMBL/GenBank/DDBJ whole genome shotgun (WGS) entry which is preliminary data.</text>
</comment>
<dbReference type="Proteomes" id="UP001549047">
    <property type="component" value="Unassembled WGS sequence"/>
</dbReference>
<dbReference type="EC" id="3.6.1.23" evidence="5"/>
<keyword evidence="5" id="KW-0460">Magnesium</keyword>
<evidence type="ECO:0000256" key="5">
    <source>
        <dbReference type="HAMAP-Rule" id="MF_00116"/>
    </source>
</evidence>
<dbReference type="InterPro" id="IPR008181">
    <property type="entry name" value="dUTPase"/>
</dbReference>
<protein>
    <recommendedName>
        <fullName evidence="5">Deoxyuridine 5'-triphosphate nucleotidohydrolase</fullName>
        <shortName evidence="5">dUTPase</shortName>
        <ecNumber evidence="5">3.6.1.23</ecNumber>
    </recommendedName>
    <alternativeName>
        <fullName evidence="5">dUTP pyrophosphatase</fullName>
    </alternativeName>
</protein>
<feature type="binding site" evidence="5">
    <location>
        <begin position="97"/>
        <end position="99"/>
    </location>
    <ligand>
        <name>substrate</name>
    </ligand>
</feature>
<accession>A0ABV2IY87</accession>
<feature type="binding site" evidence="5">
    <location>
        <position position="93"/>
    </location>
    <ligand>
        <name>substrate</name>
    </ligand>
</feature>
<name>A0ABV2IY87_9HYPH</name>
<dbReference type="InterPro" id="IPR036157">
    <property type="entry name" value="dUTPase-like_sf"/>
</dbReference>
<comment type="caution">
    <text evidence="5">Lacks conserved residue(s) required for the propagation of feature annotation.</text>
</comment>
<dbReference type="NCBIfam" id="TIGR00576">
    <property type="entry name" value="dut"/>
    <property type="match status" value="1"/>
</dbReference>
<proteinExistence type="inferred from homology"/>
<evidence type="ECO:0000256" key="3">
    <source>
        <dbReference type="ARBA" id="ARBA00023080"/>
    </source>
</evidence>
<dbReference type="InterPro" id="IPR033704">
    <property type="entry name" value="dUTPase_trimeric"/>
</dbReference>
<evidence type="ECO:0000256" key="1">
    <source>
        <dbReference type="ARBA" id="ARBA00006581"/>
    </source>
</evidence>
<keyword evidence="8" id="KW-1185">Reference proteome</keyword>
<feature type="domain" description="dUTPase-like" evidence="6">
    <location>
        <begin position="27"/>
        <end position="159"/>
    </location>
</feature>
<dbReference type="CDD" id="cd07557">
    <property type="entry name" value="trimeric_dUTPase"/>
    <property type="match status" value="1"/>
</dbReference>
<dbReference type="InterPro" id="IPR029054">
    <property type="entry name" value="dUTPase-like"/>
</dbReference>
<comment type="similarity">
    <text evidence="1 5">Belongs to the dUTPase family.</text>
</comment>
<sequence>MNMHPHATRTLEPILGLVRLPHADGLDLPAYETEGAAGMDLRAAVPEDRPLMLMPGKRALVPTGLVMEIPQGYEAQIRPRSGLALKHGITCLNTPGTIDSDYRGEVKVLLINLGEEEFLIERGMRIAQMVIAPVTQVRVVEVRQASETERGSGGFGSTGV</sequence>
<dbReference type="HAMAP" id="MF_00116">
    <property type="entry name" value="dUTPase_bact"/>
    <property type="match status" value="1"/>
</dbReference>
<comment type="cofactor">
    <cofactor evidence="5">
        <name>Mg(2+)</name>
        <dbReference type="ChEBI" id="CHEBI:18420"/>
    </cofactor>
</comment>
<evidence type="ECO:0000259" key="6">
    <source>
        <dbReference type="Pfam" id="PF00692"/>
    </source>
</evidence>
<comment type="function">
    <text evidence="5">This enzyme is involved in nucleotide metabolism: it produces dUMP, the immediate precursor of thymidine nucleotides and it decreases the intracellular concentration of dUTP so that uracil cannot be incorporated into DNA.</text>
</comment>
<dbReference type="PANTHER" id="PTHR11241">
    <property type="entry name" value="DEOXYURIDINE 5'-TRIPHOSPHATE NUCLEOTIDOHYDROLASE"/>
    <property type="match status" value="1"/>
</dbReference>
<dbReference type="Gene3D" id="2.70.40.10">
    <property type="match status" value="1"/>
</dbReference>
<feature type="binding site" evidence="5">
    <location>
        <begin position="80"/>
        <end position="82"/>
    </location>
    <ligand>
        <name>substrate</name>
    </ligand>
</feature>
<dbReference type="RefSeq" id="WP_354556008.1">
    <property type="nucleotide sequence ID" value="NZ_JBEPMB010000002.1"/>
</dbReference>
<evidence type="ECO:0000256" key="2">
    <source>
        <dbReference type="ARBA" id="ARBA00022801"/>
    </source>
</evidence>
<dbReference type="PANTHER" id="PTHR11241:SF0">
    <property type="entry name" value="DEOXYURIDINE 5'-TRIPHOSPHATE NUCLEOTIDOHYDROLASE"/>
    <property type="match status" value="1"/>
</dbReference>
<gene>
    <name evidence="5" type="primary">dut</name>
    <name evidence="7" type="ORF">ABID16_001799</name>
</gene>
<dbReference type="Pfam" id="PF00692">
    <property type="entry name" value="dUTPase"/>
    <property type="match status" value="1"/>
</dbReference>
<evidence type="ECO:0000256" key="4">
    <source>
        <dbReference type="ARBA" id="ARBA00047686"/>
    </source>
</evidence>
<keyword evidence="5" id="KW-0479">Metal-binding</keyword>
<evidence type="ECO:0000313" key="7">
    <source>
        <dbReference type="EMBL" id="MET3613470.1"/>
    </source>
</evidence>